<gene>
    <name evidence="2" type="ORF">PF004_g14785</name>
</gene>
<name>A0A6G0NN73_9STRA</name>
<organism evidence="2 3">
    <name type="scientific">Phytophthora fragariae</name>
    <dbReference type="NCBI Taxonomy" id="53985"/>
    <lineage>
        <taxon>Eukaryota</taxon>
        <taxon>Sar</taxon>
        <taxon>Stramenopiles</taxon>
        <taxon>Oomycota</taxon>
        <taxon>Peronosporomycetes</taxon>
        <taxon>Peronosporales</taxon>
        <taxon>Peronosporaceae</taxon>
        <taxon>Phytophthora</taxon>
    </lineage>
</organism>
<evidence type="ECO:0000256" key="1">
    <source>
        <dbReference type="SAM" id="MobiDB-lite"/>
    </source>
</evidence>
<dbReference type="AlphaFoldDB" id="A0A6G0NN73"/>
<protein>
    <submittedName>
        <fullName evidence="2">Uncharacterized protein</fullName>
    </submittedName>
</protein>
<evidence type="ECO:0000313" key="3">
    <source>
        <dbReference type="Proteomes" id="UP000476176"/>
    </source>
</evidence>
<proteinExistence type="predicted"/>
<reference evidence="2 3" key="1">
    <citation type="submission" date="2018-09" db="EMBL/GenBank/DDBJ databases">
        <title>Genomic investigation of the strawberry pathogen Phytophthora fragariae indicates pathogenicity is determined by transcriptional variation in three key races.</title>
        <authorList>
            <person name="Adams T.M."/>
            <person name="Armitage A.D."/>
            <person name="Sobczyk M.K."/>
            <person name="Bates H.J."/>
            <person name="Dunwell J.M."/>
            <person name="Nellist C.F."/>
            <person name="Harrison R.J."/>
        </authorList>
    </citation>
    <scope>NUCLEOTIDE SEQUENCE [LARGE SCALE GENOMIC DNA]</scope>
    <source>
        <strain evidence="2 3">BC-23</strain>
    </source>
</reference>
<comment type="caution">
    <text evidence="2">The sequence shown here is derived from an EMBL/GenBank/DDBJ whole genome shotgun (WGS) entry which is preliminary data.</text>
</comment>
<dbReference type="EMBL" id="QXGC01000958">
    <property type="protein sequence ID" value="KAE9215350.1"/>
    <property type="molecule type" value="Genomic_DNA"/>
</dbReference>
<evidence type="ECO:0000313" key="2">
    <source>
        <dbReference type="EMBL" id="KAE9215350.1"/>
    </source>
</evidence>
<sequence>MKRNREPDVLSDISVPEAQTAQNQPKRAPQRDIPLQAQNPHLNPVTVSKHCCGRTNPLTDDRVVPISVFSEHEVEQLQEVRRRLETEGGDIHKRGEVWYDPWLPMYGCVLQKTKVNAAVVKLEVLFVDGWERTLHFLPTGECVHSAVPKTSHVLHCADLDSSLEEKFKKAFRV</sequence>
<feature type="region of interest" description="Disordered" evidence="1">
    <location>
        <begin position="1"/>
        <end position="30"/>
    </location>
</feature>
<accession>A0A6G0NN73</accession>
<dbReference type="Proteomes" id="UP000476176">
    <property type="component" value="Unassembled WGS sequence"/>
</dbReference>